<organism evidence="1 2">
    <name type="scientific">Nosema granulosis</name>
    <dbReference type="NCBI Taxonomy" id="83296"/>
    <lineage>
        <taxon>Eukaryota</taxon>
        <taxon>Fungi</taxon>
        <taxon>Fungi incertae sedis</taxon>
        <taxon>Microsporidia</taxon>
        <taxon>Nosematidae</taxon>
        <taxon>Nosema</taxon>
    </lineage>
</organism>
<gene>
    <name evidence="1" type="ORF">NGRA_0128</name>
</gene>
<keyword evidence="2" id="KW-1185">Reference proteome</keyword>
<dbReference type="Proteomes" id="UP000740883">
    <property type="component" value="Unassembled WGS sequence"/>
</dbReference>
<protein>
    <submittedName>
        <fullName evidence="1">Uncharacterized protein</fullName>
    </submittedName>
</protein>
<name>A0A9P6H0Z0_9MICR</name>
<dbReference type="EMBL" id="SBJO01000004">
    <property type="protein sequence ID" value="KAF9764935.1"/>
    <property type="molecule type" value="Genomic_DNA"/>
</dbReference>
<sequence length="115" mass="14179">MALKNKMICHLHKFKKTRFKTNTKLRMLLMFIINLFEKSVKLVDQARWWVWKNTVGFLVIYISDWIDYLQREKNIRIYDLDYNSDDPILNIAVKNRRRRRTSFIEPDYYPSLRSM</sequence>
<comment type="caution">
    <text evidence="1">The sequence shown here is derived from an EMBL/GenBank/DDBJ whole genome shotgun (WGS) entry which is preliminary data.</text>
</comment>
<reference evidence="1 2" key="1">
    <citation type="journal article" date="2020" name="Genome Biol. Evol.">
        <title>Comparative genomics of strictly vertically transmitted, feminizing microsporidia endosymbionts of amphipod crustaceans.</title>
        <authorList>
            <person name="Cormier A."/>
            <person name="Chebbi M.A."/>
            <person name="Giraud I."/>
            <person name="Wattier R."/>
            <person name="Teixeira M."/>
            <person name="Gilbert C."/>
            <person name="Rigaud T."/>
            <person name="Cordaux R."/>
        </authorList>
    </citation>
    <scope>NUCLEOTIDE SEQUENCE [LARGE SCALE GENOMIC DNA]</scope>
    <source>
        <strain evidence="1 2">Ou3-Ou53</strain>
    </source>
</reference>
<evidence type="ECO:0000313" key="2">
    <source>
        <dbReference type="Proteomes" id="UP000740883"/>
    </source>
</evidence>
<evidence type="ECO:0000313" key="1">
    <source>
        <dbReference type="EMBL" id="KAF9764935.1"/>
    </source>
</evidence>
<dbReference type="AlphaFoldDB" id="A0A9P6H0Z0"/>
<dbReference type="OrthoDB" id="10486422at2759"/>
<accession>A0A9P6H0Z0</accession>
<proteinExistence type="predicted"/>